<dbReference type="Gene3D" id="2.130.10.80">
    <property type="entry name" value="Galactose oxidase/kelch, beta-propeller"/>
    <property type="match status" value="1"/>
</dbReference>
<name>X1QFM7_9ZZZZ</name>
<dbReference type="InterPro" id="IPR006652">
    <property type="entry name" value="Kelch_1"/>
</dbReference>
<sequence>MGGQVGFMEATNINQVYDPQTDAWSTGTSMPTARQGLGVAVVNDLIYALGGSFPANGFATTTSGDLNKPYTTLVNAKVTLVNFMPQEHCGVNEQYIPVDYIPEFPSWIILRA</sequence>
<evidence type="ECO:0000313" key="1">
    <source>
        <dbReference type="EMBL" id="GAI53616.1"/>
    </source>
</evidence>
<evidence type="ECO:0008006" key="2">
    <source>
        <dbReference type="Google" id="ProtNLM"/>
    </source>
</evidence>
<dbReference type="EMBL" id="BARV01033758">
    <property type="protein sequence ID" value="GAI53616.1"/>
    <property type="molecule type" value="Genomic_DNA"/>
</dbReference>
<gene>
    <name evidence="1" type="ORF">S06H3_53005</name>
</gene>
<dbReference type="SUPFAM" id="SSF117281">
    <property type="entry name" value="Kelch motif"/>
    <property type="match status" value="1"/>
</dbReference>
<comment type="caution">
    <text evidence="1">The sequence shown here is derived from an EMBL/GenBank/DDBJ whole genome shotgun (WGS) entry which is preliminary data.</text>
</comment>
<dbReference type="SMART" id="SM00612">
    <property type="entry name" value="Kelch"/>
    <property type="match status" value="1"/>
</dbReference>
<dbReference type="AlphaFoldDB" id="X1QFM7"/>
<dbReference type="InterPro" id="IPR037293">
    <property type="entry name" value="Gal_Oxidase_central_sf"/>
</dbReference>
<dbReference type="InterPro" id="IPR015915">
    <property type="entry name" value="Kelch-typ_b-propeller"/>
</dbReference>
<feature type="non-terminal residue" evidence="1">
    <location>
        <position position="112"/>
    </location>
</feature>
<protein>
    <recommendedName>
        <fullName evidence="2">Kelch repeat-containing protein</fullName>
    </recommendedName>
</protein>
<reference evidence="1" key="1">
    <citation type="journal article" date="2014" name="Front. Microbiol.">
        <title>High frequency of phylogenetically diverse reductive dehalogenase-homologous genes in deep subseafloor sedimentary metagenomes.</title>
        <authorList>
            <person name="Kawai M."/>
            <person name="Futagami T."/>
            <person name="Toyoda A."/>
            <person name="Takaki Y."/>
            <person name="Nishi S."/>
            <person name="Hori S."/>
            <person name="Arai W."/>
            <person name="Tsubouchi T."/>
            <person name="Morono Y."/>
            <person name="Uchiyama I."/>
            <person name="Ito T."/>
            <person name="Fujiyama A."/>
            <person name="Inagaki F."/>
            <person name="Takami H."/>
        </authorList>
    </citation>
    <scope>NUCLEOTIDE SEQUENCE</scope>
    <source>
        <strain evidence="1">Expedition CK06-06</strain>
    </source>
</reference>
<accession>X1QFM7</accession>
<organism evidence="1">
    <name type="scientific">marine sediment metagenome</name>
    <dbReference type="NCBI Taxonomy" id="412755"/>
    <lineage>
        <taxon>unclassified sequences</taxon>
        <taxon>metagenomes</taxon>
        <taxon>ecological metagenomes</taxon>
    </lineage>
</organism>
<proteinExistence type="predicted"/>